<evidence type="ECO:0000313" key="2">
    <source>
        <dbReference type="EMBL" id="KAK5576106.1"/>
    </source>
</evidence>
<feature type="signal peptide" evidence="1">
    <location>
        <begin position="1"/>
        <end position="22"/>
    </location>
</feature>
<proteinExistence type="predicted"/>
<sequence length="238" mass="26423">MKNIVFLSLVLLVTICLKNCYGSNPVVIFNDNGYADDIVVYQSSVDSVIIDNSKDTICKPGWLKCVRAETYNENGFYGFRNTDIFFTSDCEYIEFTIKVIPHRNSSSGSSSEQQLEDGSSSVVTPKIQCSVETVGIPKRITLNLNSTYVMTGNSEDTPVNLLDWSFVRIKLSDLNVDVDTFNSFQIWADQRNTTIIFGGATFVSSPTSLYPIGTTSNSFILKSSFLFVFVALIALLIL</sequence>
<keyword evidence="3" id="KW-1185">Reference proteome</keyword>
<accession>A0AAN7YNU8</accession>
<feature type="chain" id="PRO_5043000343" description="Carbohydrate binding domain-containing protein" evidence="1">
    <location>
        <begin position="23"/>
        <end position="238"/>
    </location>
</feature>
<reference evidence="2 3" key="1">
    <citation type="submission" date="2023-11" db="EMBL/GenBank/DDBJ databases">
        <title>Dfirmibasis_genome.</title>
        <authorList>
            <person name="Edelbroek B."/>
            <person name="Kjellin J."/>
            <person name="Jerlstrom-Hultqvist J."/>
            <person name="Soderbom F."/>
        </authorList>
    </citation>
    <scope>NUCLEOTIDE SEQUENCE [LARGE SCALE GENOMIC DNA]</scope>
    <source>
        <strain evidence="2 3">TNS-C-14</strain>
    </source>
</reference>
<gene>
    <name evidence="2" type="ORF">RB653_007246</name>
</gene>
<dbReference type="Proteomes" id="UP001344447">
    <property type="component" value="Unassembled WGS sequence"/>
</dbReference>
<dbReference type="AlphaFoldDB" id="A0AAN7YNU8"/>
<protein>
    <recommendedName>
        <fullName evidence="4">Carbohydrate binding domain-containing protein</fullName>
    </recommendedName>
</protein>
<dbReference type="EMBL" id="JAVFKY010000005">
    <property type="protein sequence ID" value="KAK5576106.1"/>
    <property type="molecule type" value="Genomic_DNA"/>
</dbReference>
<evidence type="ECO:0000313" key="3">
    <source>
        <dbReference type="Proteomes" id="UP001344447"/>
    </source>
</evidence>
<evidence type="ECO:0000256" key="1">
    <source>
        <dbReference type="SAM" id="SignalP"/>
    </source>
</evidence>
<comment type="caution">
    <text evidence="2">The sequence shown here is derived from an EMBL/GenBank/DDBJ whole genome shotgun (WGS) entry which is preliminary data.</text>
</comment>
<organism evidence="2 3">
    <name type="scientific">Dictyostelium firmibasis</name>
    <dbReference type="NCBI Taxonomy" id="79012"/>
    <lineage>
        <taxon>Eukaryota</taxon>
        <taxon>Amoebozoa</taxon>
        <taxon>Evosea</taxon>
        <taxon>Eumycetozoa</taxon>
        <taxon>Dictyostelia</taxon>
        <taxon>Dictyosteliales</taxon>
        <taxon>Dictyosteliaceae</taxon>
        <taxon>Dictyostelium</taxon>
    </lineage>
</organism>
<name>A0AAN7YNU8_9MYCE</name>
<keyword evidence="1" id="KW-0732">Signal</keyword>
<evidence type="ECO:0008006" key="4">
    <source>
        <dbReference type="Google" id="ProtNLM"/>
    </source>
</evidence>